<dbReference type="Gene3D" id="3.40.190.10">
    <property type="entry name" value="Periplasmic binding protein-like II"/>
    <property type="match status" value="2"/>
</dbReference>
<dbReference type="InterPro" id="IPR006059">
    <property type="entry name" value="SBP"/>
</dbReference>
<dbReference type="Proteomes" id="UP001500897">
    <property type="component" value="Unassembled WGS sequence"/>
</dbReference>
<feature type="chain" id="PRO_5046925679" evidence="4">
    <location>
        <begin position="25"/>
        <end position="431"/>
    </location>
</feature>
<name>A0ABP5JGA6_9ACTN</name>
<evidence type="ECO:0000256" key="4">
    <source>
        <dbReference type="SAM" id="SignalP"/>
    </source>
</evidence>
<reference evidence="6" key="1">
    <citation type="journal article" date="2019" name="Int. J. Syst. Evol. Microbiol.">
        <title>The Global Catalogue of Microorganisms (GCM) 10K type strain sequencing project: providing services to taxonomists for standard genome sequencing and annotation.</title>
        <authorList>
            <consortium name="The Broad Institute Genomics Platform"/>
            <consortium name="The Broad Institute Genome Sequencing Center for Infectious Disease"/>
            <person name="Wu L."/>
            <person name="Ma J."/>
        </authorList>
    </citation>
    <scope>NUCLEOTIDE SEQUENCE [LARGE SCALE GENOMIC DNA]</scope>
    <source>
        <strain evidence="6">JCM 14559</strain>
    </source>
</reference>
<keyword evidence="2" id="KW-0813">Transport</keyword>
<dbReference type="EMBL" id="BAAANS010000059">
    <property type="protein sequence ID" value="GAA2117635.1"/>
    <property type="molecule type" value="Genomic_DNA"/>
</dbReference>
<dbReference type="SUPFAM" id="SSF53850">
    <property type="entry name" value="Periplasmic binding protein-like II"/>
    <property type="match status" value="1"/>
</dbReference>
<evidence type="ECO:0000256" key="1">
    <source>
        <dbReference type="ARBA" id="ARBA00008520"/>
    </source>
</evidence>
<feature type="signal peptide" evidence="4">
    <location>
        <begin position="1"/>
        <end position="24"/>
    </location>
</feature>
<evidence type="ECO:0000313" key="5">
    <source>
        <dbReference type="EMBL" id="GAA2117635.1"/>
    </source>
</evidence>
<sequence>MHSRRTRLTTVLVAALAVSGTACAGGGTGDEPHGTITWYASRFGPADVDMRETLIEEFQKAYPRIHVLIADAPSDTDAARAAIAESVANGSDSFDVYNGDVVWPTRLGEAGLALPLNEHFDADFWASFDPALLNSLQYQGKIMAAPLFADHAFLFYRKDLLEKAGLPAPTTWEQLQQEAERLQKAGLVKYGFAAQWAGYEGLTCGWTEFAADAGGSSIDAGGTTAQVDSPENLKALTYMKGLIDEGVAPEDITGFKEDEAQALFTSGQVAFLRNWAYAYTNAQESPLSKVSGKVGVVSLPAFQGQNGGGRTTAGGWNLYVSPHGTHLAASLTFVRWITGPEAQKTLAIKGGMLPARKGVLNDADVQAVNPVFRAAAANRPVTRPTWTTADYAKVSATLYTNVNAALTGATTPAKALKAAQHDLSGVLAAKP</sequence>
<dbReference type="PANTHER" id="PTHR30061">
    <property type="entry name" value="MALTOSE-BINDING PERIPLASMIC PROTEIN"/>
    <property type="match status" value="1"/>
</dbReference>
<dbReference type="CDD" id="cd14750">
    <property type="entry name" value="PBP2_TMBP"/>
    <property type="match status" value="1"/>
</dbReference>
<evidence type="ECO:0000313" key="6">
    <source>
        <dbReference type="Proteomes" id="UP001500897"/>
    </source>
</evidence>
<protein>
    <submittedName>
        <fullName evidence="5">ABC transporter substrate-binding protein</fullName>
    </submittedName>
</protein>
<organism evidence="5 6">
    <name type="scientific">Kitasatospora saccharophila</name>
    <dbReference type="NCBI Taxonomy" id="407973"/>
    <lineage>
        <taxon>Bacteria</taxon>
        <taxon>Bacillati</taxon>
        <taxon>Actinomycetota</taxon>
        <taxon>Actinomycetes</taxon>
        <taxon>Kitasatosporales</taxon>
        <taxon>Streptomycetaceae</taxon>
        <taxon>Kitasatospora</taxon>
    </lineage>
</organism>
<evidence type="ECO:0000256" key="3">
    <source>
        <dbReference type="ARBA" id="ARBA00022729"/>
    </source>
</evidence>
<proteinExistence type="inferred from homology"/>
<dbReference type="Pfam" id="PF01547">
    <property type="entry name" value="SBP_bac_1"/>
    <property type="match status" value="1"/>
</dbReference>
<comment type="caution">
    <text evidence="5">The sequence shown here is derived from an EMBL/GenBank/DDBJ whole genome shotgun (WGS) entry which is preliminary data.</text>
</comment>
<keyword evidence="3 4" id="KW-0732">Signal</keyword>
<dbReference type="PROSITE" id="PS51257">
    <property type="entry name" value="PROKAR_LIPOPROTEIN"/>
    <property type="match status" value="1"/>
</dbReference>
<comment type="similarity">
    <text evidence="1">Belongs to the bacterial solute-binding protein 1 family.</text>
</comment>
<accession>A0ABP5JGA6</accession>
<gene>
    <name evidence="5" type="ORF">GCM10009759_64250</name>
</gene>
<dbReference type="PANTHER" id="PTHR30061:SF50">
    <property type="entry name" value="MALTOSE_MALTODEXTRIN-BINDING PERIPLASMIC PROTEIN"/>
    <property type="match status" value="1"/>
</dbReference>
<dbReference type="RefSeq" id="WP_344557276.1">
    <property type="nucleotide sequence ID" value="NZ_BAAANS010000059.1"/>
</dbReference>
<keyword evidence="6" id="KW-1185">Reference proteome</keyword>
<evidence type="ECO:0000256" key="2">
    <source>
        <dbReference type="ARBA" id="ARBA00022448"/>
    </source>
</evidence>